<feature type="transmembrane region" description="Helical" evidence="1">
    <location>
        <begin position="45"/>
        <end position="64"/>
    </location>
</feature>
<name>A0A366EGH2_9BACI</name>
<reference evidence="2 3" key="1">
    <citation type="submission" date="2018-06" db="EMBL/GenBank/DDBJ databases">
        <title>Genomic Encyclopedia of Type Strains, Phase IV (KMG-IV): sequencing the most valuable type-strain genomes for metagenomic binning, comparative biology and taxonomic classification.</title>
        <authorList>
            <person name="Goeker M."/>
        </authorList>
    </citation>
    <scope>NUCLEOTIDE SEQUENCE [LARGE SCALE GENOMIC DNA]</scope>
    <source>
        <strain evidence="2 3">DSM 15140</strain>
    </source>
</reference>
<evidence type="ECO:0000313" key="2">
    <source>
        <dbReference type="EMBL" id="RBP01484.1"/>
    </source>
</evidence>
<organism evidence="2 3">
    <name type="scientific">Paraliobacillus ryukyuensis</name>
    <dbReference type="NCBI Taxonomy" id="200904"/>
    <lineage>
        <taxon>Bacteria</taxon>
        <taxon>Bacillati</taxon>
        <taxon>Bacillota</taxon>
        <taxon>Bacilli</taxon>
        <taxon>Bacillales</taxon>
        <taxon>Bacillaceae</taxon>
        <taxon>Paraliobacillus</taxon>
    </lineage>
</organism>
<keyword evidence="1" id="KW-1133">Transmembrane helix</keyword>
<dbReference type="AlphaFoldDB" id="A0A366EGH2"/>
<dbReference type="STRING" id="200904.GCA_900168775_02096"/>
<dbReference type="Proteomes" id="UP000252254">
    <property type="component" value="Unassembled WGS sequence"/>
</dbReference>
<dbReference type="EMBL" id="QNRI01000001">
    <property type="protein sequence ID" value="RBP01484.1"/>
    <property type="molecule type" value="Genomic_DNA"/>
</dbReference>
<dbReference type="OrthoDB" id="9790504at2"/>
<protein>
    <submittedName>
        <fullName evidence="2">Stage V sporulation protein AB</fullName>
    </submittedName>
</protein>
<keyword evidence="3" id="KW-1185">Reference proteome</keyword>
<dbReference type="InterPro" id="IPR020144">
    <property type="entry name" value="SpoVAB"/>
</dbReference>
<keyword evidence="1" id="KW-0472">Membrane</keyword>
<sequence>MINHSIDVFVGLASGLVVGTGFVAFITVLGILPRLIQLSKTREQLHLYEFAVIIGVLFGTYVSFTPFPIRLGIIVIMFWGLLHGTFVGMLSAALTEVLNVFPLLAKRVGIDNQIIWLMMAIVFGKIVGSLFQWIIFVKL</sequence>
<dbReference type="Pfam" id="PF13782">
    <property type="entry name" value="SpoVAB"/>
    <property type="match status" value="1"/>
</dbReference>
<feature type="transmembrane region" description="Helical" evidence="1">
    <location>
        <begin position="114"/>
        <end position="136"/>
    </location>
</feature>
<evidence type="ECO:0000256" key="1">
    <source>
        <dbReference type="SAM" id="Phobius"/>
    </source>
</evidence>
<comment type="caution">
    <text evidence="2">The sequence shown here is derived from an EMBL/GenBank/DDBJ whole genome shotgun (WGS) entry which is preliminary data.</text>
</comment>
<accession>A0A366EGH2</accession>
<gene>
    <name evidence="2" type="ORF">DES48_101221</name>
</gene>
<feature type="transmembrane region" description="Helical" evidence="1">
    <location>
        <begin position="70"/>
        <end position="94"/>
    </location>
</feature>
<dbReference type="RefSeq" id="WP_113866145.1">
    <property type="nucleotide sequence ID" value="NZ_BAABQN010000001.1"/>
</dbReference>
<feature type="transmembrane region" description="Helical" evidence="1">
    <location>
        <begin position="12"/>
        <end position="33"/>
    </location>
</feature>
<evidence type="ECO:0000313" key="3">
    <source>
        <dbReference type="Proteomes" id="UP000252254"/>
    </source>
</evidence>
<keyword evidence="1" id="KW-0812">Transmembrane</keyword>
<proteinExistence type="predicted"/>